<comment type="caution">
    <text evidence="1">The sequence shown here is derived from an EMBL/GenBank/DDBJ whole genome shotgun (WGS) entry which is preliminary data.</text>
</comment>
<organism evidence="1 2">
    <name type="scientific">Acaulospora colombiana</name>
    <dbReference type="NCBI Taxonomy" id="27376"/>
    <lineage>
        <taxon>Eukaryota</taxon>
        <taxon>Fungi</taxon>
        <taxon>Fungi incertae sedis</taxon>
        <taxon>Mucoromycota</taxon>
        <taxon>Glomeromycotina</taxon>
        <taxon>Glomeromycetes</taxon>
        <taxon>Diversisporales</taxon>
        <taxon>Acaulosporaceae</taxon>
        <taxon>Acaulospora</taxon>
    </lineage>
</organism>
<feature type="non-terminal residue" evidence="1">
    <location>
        <position position="1"/>
    </location>
</feature>
<feature type="non-terminal residue" evidence="1">
    <location>
        <position position="80"/>
    </location>
</feature>
<name>A0ACA9PG71_9GLOM</name>
<sequence>TAERQSLASKARRSIRVNEERMGKKPDIMVDDDVKLWRETLDGMSFIGSSCRPVRNQFGIVGLQIAGTDLRLNVLLNDLG</sequence>
<dbReference type="EMBL" id="CAJVPT010034227">
    <property type="protein sequence ID" value="CAG8707263.1"/>
    <property type="molecule type" value="Genomic_DNA"/>
</dbReference>
<reference evidence="1" key="1">
    <citation type="submission" date="2021-06" db="EMBL/GenBank/DDBJ databases">
        <authorList>
            <person name="Kallberg Y."/>
            <person name="Tangrot J."/>
            <person name="Rosling A."/>
        </authorList>
    </citation>
    <scope>NUCLEOTIDE SEQUENCE</scope>
    <source>
        <strain evidence="1">CL356</strain>
    </source>
</reference>
<accession>A0ACA9PG71</accession>
<protein>
    <submittedName>
        <fullName evidence="1">15779_t:CDS:1</fullName>
    </submittedName>
</protein>
<keyword evidence="2" id="KW-1185">Reference proteome</keyword>
<evidence type="ECO:0000313" key="1">
    <source>
        <dbReference type="EMBL" id="CAG8707263.1"/>
    </source>
</evidence>
<evidence type="ECO:0000313" key="2">
    <source>
        <dbReference type="Proteomes" id="UP000789525"/>
    </source>
</evidence>
<proteinExistence type="predicted"/>
<dbReference type="Proteomes" id="UP000789525">
    <property type="component" value="Unassembled WGS sequence"/>
</dbReference>
<gene>
    <name evidence="1" type="ORF">ACOLOM_LOCUS10503</name>
</gene>